<proteinExistence type="predicted"/>
<evidence type="ECO:0000256" key="1">
    <source>
        <dbReference type="SAM" id="Phobius"/>
    </source>
</evidence>
<feature type="transmembrane region" description="Helical" evidence="1">
    <location>
        <begin position="112"/>
        <end position="132"/>
    </location>
</feature>
<keyword evidence="2" id="KW-0808">Transferase</keyword>
<evidence type="ECO:0000313" key="2">
    <source>
        <dbReference type="EMBL" id="SHI49788.1"/>
    </source>
</evidence>
<dbReference type="Gene3D" id="1.20.120.1760">
    <property type="match status" value="1"/>
</dbReference>
<dbReference type="AlphaFoldDB" id="A0A1M6BML4"/>
<protein>
    <submittedName>
        <fullName evidence="2">CDP-alcohol phosphatidyltransferase</fullName>
    </submittedName>
</protein>
<keyword evidence="1" id="KW-0812">Transmembrane</keyword>
<reference evidence="3" key="1">
    <citation type="submission" date="2016-11" db="EMBL/GenBank/DDBJ databases">
        <authorList>
            <person name="Varghese N."/>
            <person name="Submissions S."/>
        </authorList>
    </citation>
    <scope>NUCLEOTIDE SEQUENCE [LARGE SCALE GENOMIC DNA]</scope>
    <source>
        <strain evidence="3">DSM 100564</strain>
    </source>
</reference>
<feature type="transmembrane region" description="Helical" evidence="1">
    <location>
        <begin position="177"/>
        <end position="195"/>
    </location>
</feature>
<dbReference type="RefSeq" id="WP_139280603.1">
    <property type="nucleotide sequence ID" value="NZ_FQZQ01000001.1"/>
</dbReference>
<dbReference type="Proteomes" id="UP000183982">
    <property type="component" value="Unassembled WGS sequence"/>
</dbReference>
<feature type="transmembrane region" description="Helical" evidence="1">
    <location>
        <begin position="70"/>
        <end position="91"/>
    </location>
</feature>
<organism evidence="2 3">
    <name type="scientific">Shimia gijangensis</name>
    <dbReference type="NCBI Taxonomy" id="1470563"/>
    <lineage>
        <taxon>Bacteria</taxon>
        <taxon>Pseudomonadati</taxon>
        <taxon>Pseudomonadota</taxon>
        <taxon>Alphaproteobacteria</taxon>
        <taxon>Rhodobacterales</taxon>
        <taxon>Roseobacteraceae</taxon>
    </lineage>
</organism>
<evidence type="ECO:0000313" key="3">
    <source>
        <dbReference type="Proteomes" id="UP000183982"/>
    </source>
</evidence>
<dbReference type="STRING" id="1470563.SAMN05444000_101272"/>
<keyword evidence="1" id="KW-0472">Membrane</keyword>
<keyword evidence="1" id="KW-1133">Transmembrane helix</keyword>
<accession>A0A1M6BML4</accession>
<dbReference type="InterPro" id="IPR043130">
    <property type="entry name" value="CDP-OH_PTrfase_TM_dom"/>
</dbReference>
<gene>
    <name evidence="2" type="ORF">SAMN05444000_101272</name>
</gene>
<dbReference type="GO" id="GO:0016740">
    <property type="term" value="F:transferase activity"/>
    <property type="evidence" value="ECO:0007669"/>
    <property type="project" value="UniProtKB-KW"/>
</dbReference>
<feature type="transmembrane region" description="Helical" evidence="1">
    <location>
        <begin position="43"/>
        <end position="64"/>
    </location>
</feature>
<dbReference type="OrthoDB" id="7857679at2"/>
<name>A0A1M6BML4_9RHOB</name>
<feature type="transmembrane region" description="Helical" evidence="1">
    <location>
        <begin position="138"/>
        <end position="156"/>
    </location>
</feature>
<sequence>MTTSPSFREILSDLRNDKVRRERRTDWAIAYLYRPPGTALSWVFLRMGMGPVAVSVLGLIVSLFVPAFALWLPVWLAAWMVCFCGVAFQILDCSDGTVARMTGRTSILGADLDYFFGMVHYLCLYPSIGLLADRTFESGLLWTAVATIAVAVRFLARLIRDQIALRKSQGEDTPFRLNDIPVAFLAGLTGLIPFGALSGPYLGAVVVALLIYSVLDVIDASLPLRDAPYRPDS</sequence>
<dbReference type="EMBL" id="FQZQ01000001">
    <property type="protein sequence ID" value="SHI49788.1"/>
    <property type="molecule type" value="Genomic_DNA"/>
</dbReference>
<keyword evidence="3" id="KW-1185">Reference proteome</keyword>